<dbReference type="SMART" id="SM00878">
    <property type="entry name" value="Biotin_carb_C"/>
    <property type="match status" value="1"/>
</dbReference>
<dbReference type="InterPro" id="IPR011761">
    <property type="entry name" value="ATP-grasp"/>
</dbReference>
<protein>
    <submittedName>
        <fullName evidence="10">3-methylcrotonyl-CoA carboxylase</fullName>
    </submittedName>
</protein>
<feature type="domain" description="Lipoyl-binding" evidence="7">
    <location>
        <begin position="572"/>
        <end position="648"/>
    </location>
</feature>
<keyword evidence="11" id="KW-1185">Reference proteome</keyword>
<evidence type="ECO:0000259" key="9">
    <source>
        <dbReference type="PROSITE" id="PS50979"/>
    </source>
</evidence>
<dbReference type="GO" id="GO:0005524">
    <property type="term" value="F:ATP binding"/>
    <property type="evidence" value="ECO:0007669"/>
    <property type="project" value="UniProtKB-UniRule"/>
</dbReference>
<dbReference type="InterPro" id="IPR050856">
    <property type="entry name" value="Biotin_carboxylase_complex"/>
</dbReference>
<comment type="cofactor">
    <cofactor evidence="1">
        <name>biotin</name>
        <dbReference type="ChEBI" id="CHEBI:57586"/>
    </cofactor>
</comment>
<dbReference type="OrthoDB" id="9803706at2"/>
<dbReference type="FunFam" id="3.40.50.20:FF:000010">
    <property type="entry name" value="Propionyl-CoA carboxylase subunit alpha"/>
    <property type="match status" value="1"/>
</dbReference>
<dbReference type="FunFam" id="3.30.1490.20:FF:000003">
    <property type="entry name" value="acetyl-CoA carboxylase isoform X1"/>
    <property type="match status" value="1"/>
</dbReference>
<keyword evidence="2" id="KW-0436">Ligase</keyword>
<keyword evidence="4 6" id="KW-0067">ATP-binding</keyword>
<dbReference type="InterPro" id="IPR016185">
    <property type="entry name" value="PreATP-grasp_dom_sf"/>
</dbReference>
<evidence type="ECO:0000256" key="6">
    <source>
        <dbReference type="PROSITE-ProRule" id="PRU00409"/>
    </source>
</evidence>
<comment type="caution">
    <text evidence="10">The sequence shown here is derived from an EMBL/GenBank/DDBJ whole genome shotgun (WGS) entry which is preliminary data.</text>
</comment>
<dbReference type="Pfam" id="PF02785">
    <property type="entry name" value="Biotin_carb_C"/>
    <property type="match status" value="1"/>
</dbReference>
<evidence type="ECO:0000256" key="1">
    <source>
        <dbReference type="ARBA" id="ARBA00001953"/>
    </source>
</evidence>
<dbReference type="InterPro" id="IPR005482">
    <property type="entry name" value="Biotin_COase_C"/>
</dbReference>
<dbReference type="FunFam" id="3.30.470.20:FF:000028">
    <property type="entry name" value="Methylcrotonoyl-CoA carboxylase subunit alpha, mitochondrial"/>
    <property type="match status" value="1"/>
</dbReference>
<dbReference type="InterPro" id="IPR005479">
    <property type="entry name" value="CPAse_ATP-bd"/>
</dbReference>
<dbReference type="Pfam" id="PF00289">
    <property type="entry name" value="Biotin_carb_N"/>
    <property type="match status" value="1"/>
</dbReference>
<evidence type="ECO:0000256" key="5">
    <source>
        <dbReference type="ARBA" id="ARBA00023267"/>
    </source>
</evidence>
<dbReference type="EMBL" id="PDOC01000002">
    <property type="protein sequence ID" value="PIL46408.1"/>
    <property type="molecule type" value="Genomic_DNA"/>
</dbReference>
<dbReference type="SUPFAM" id="SSF51246">
    <property type="entry name" value="Rudiment single hybrid motif"/>
    <property type="match status" value="1"/>
</dbReference>
<dbReference type="InterPro" id="IPR005481">
    <property type="entry name" value="BC-like_N"/>
</dbReference>
<evidence type="ECO:0000259" key="7">
    <source>
        <dbReference type="PROSITE" id="PS50968"/>
    </source>
</evidence>
<dbReference type="Pfam" id="PF02786">
    <property type="entry name" value="CPSase_L_D2"/>
    <property type="match status" value="1"/>
</dbReference>
<dbReference type="InterPro" id="IPR000089">
    <property type="entry name" value="Biotin_lipoyl"/>
</dbReference>
<dbReference type="PROSITE" id="PS50979">
    <property type="entry name" value="BC"/>
    <property type="match status" value="1"/>
</dbReference>
<proteinExistence type="predicted"/>
<dbReference type="InterPro" id="IPR011054">
    <property type="entry name" value="Rudment_hybrid_motif"/>
</dbReference>
<name>A0A2G8TLB1_9BURK</name>
<keyword evidence="3 6" id="KW-0547">Nucleotide-binding</keyword>
<reference evidence="10 11" key="1">
    <citation type="submission" date="2017-10" db="EMBL/GenBank/DDBJ databases">
        <title>Massilia psychrophilum sp. nov., a novel purple-pigmented bacterium isolated from Tianshan glacier, Xinjiang Municipality, China.</title>
        <authorList>
            <person name="Wang H."/>
        </authorList>
    </citation>
    <scope>NUCLEOTIDE SEQUENCE [LARGE SCALE GENOMIC DNA]</scope>
    <source>
        <strain evidence="10 11">JCM 30074</strain>
    </source>
</reference>
<gene>
    <name evidence="10" type="ORF">CR105_04895</name>
</gene>
<dbReference type="PANTHER" id="PTHR18866">
    <property type="entry name" value="CARBOXYLASE:PYRUVATE/ACETYL-COA/PROPIONYL-COA CARBOXYLASE"/>
    <property type="match status" value="1"/>
</dbReference>
<dbReference type="Pfam" id="PF00364">
    <property type="entry name" value="Biotin_lipoyl"/>
    <property type="match status" value="1"/>
</dbReference>
<sequence length="655" mass="68328">MPTIRKILVANRGEVALRVMKTARALGIQTVAVYSSADAASAHVRAADLAVHIGDAAPSASYLNVAAVLSAAKASGADAVHPGYGFLAENADFAQACRDAGLTFIGPSAAAINAMGDKANAKVLMRRAGVPCVPGDDGADQNPAVLHAAAARVGYPVMIKATAGGGGRGMRIVNAASEFDAALASAKSEAANAFGSDRVILERVIHNPRHIEIQVVADSAGNAIHLGERDCSVQRRHQKVIEEAPGVGISEALRERMGAAAVTAALAIGYEGVGTLEFLLDESGEFYFMEMNTRLQVEHPVTEAITGLDLVELQITVAQGQPLPLAQHEVRLTGHAIEVRLCAEDEHNNFMPQSGLFTRWSAADGVRVETAVSSGSEMSPYYDSMFAKIIAYGRDREEARAQLVAALTNTVVFGVKTNKELLTRCLEHPLFVRGGMGTGFLEAGRDQIFRQATDAAPSVVALAAAALCAHDGNHRLAAPLGRPSAMIHLRDALSGSVTVARVTHTAANSYQVALPLQVIDIALARSDDDELRCTVDGVSSVVPYLRHDGGIDLQIAGQVYSFDDVTYAPASAAVDGAADGRVRAAMNGRVAAVFVAPGAAVKAGDPLLTLEAMKMEYRHCAPADGIVSGLTVAAGDQVTTGKLLVELTLALAAAT</sequence>
<dbReference type="SUPFAM" id="SSF51230">
    <property type="entry name" value="Single hybrid motif"/>
    <property type="match status" value="1"/>
</dbReference>
<evidence type="ECO:0000256" key="2">
    <source>
        <dbReference type="ARBA" id="ARBA00022598"/>
    </source>
</evidence>
<accession>A0A2G8TLB1</accession>
<dbReference type="InterPro" id="IPR011053">
    <property type="entry name" value="Single_hybrid_motif"/>
</dbReference>
<keyword evidence="5" id="KW-0092">Biotin</keyword>
<dbReference type="PANTHER" id="PTHR18866:SF33">
    <property type="entry name" value="METHYLCROTONOYL-COA CARBOXYLASE SUBUNIT ALPHA, MITOCHONDRIAL-RELATED"/>
    <property type="match status" value="1"/>
</dbReference>
<evidence type="ECO:0000259" key="8">
    <source>
        <dbReference type="PROSITE" id="PS50975"/>
    </source>
</evidence>
<dbReference type="GO" id="GO:0016874">
    <property type="term" value="F:ligase activity"/>
    <property type="evidence" value="ECO:0007669"/>
    <property type="project" value="UniProtKB-KW"/>
</dbReference>
<dbReference type="PROSITE" id="PS00867">
    <property type="entry name" value="CPSASE_2"/>
    <property type="match status" value="1"/>
</dbReference>
<dbReference type="NCBIfam" id="NF006367">
    <property type="entry name" value="PRK08591.1"/>
    <property type="match status" value="1"/>
</dbReference>
<dbReference type="PROSITE" id="PS50975">
    <property type="entry name" value="ATP_GRASP"/>
    <property type="match status" value="1"/>
</dbReference>
<dbReference type="CDD" id="cd06850">
    <property type="entry name" value="biotinyl_domain"/>
    <property type="match status" value="1"/>
</dbReference>
<dbReference type="InterPro" id="IPR011764">
    <property type="entry name" value="Biotin_carboxylation_dom"/>
</dbReference>
<evidence type="ECO:0000313" key="11">
    <source>
        <dbReference type="Proteomes" id="UP000230390"/>
    </source>
</evidence>
<dbReference type="GO" id="GO:0046872">
    <property type="term" value="F:metal ion binding"/>
    <property type="evidence" value="ECO:0007669"/>
    <property type="project" value="InterPro"/>
</dbReference>
<feature type="domain" description="ATP-grasp" evidence="8">
    <location>
        <begin position="122"/>
        <end position="319"/>
    </location>
</feature>
<dbReference type="RefSeq" id="WP_099787298.1">
    <property type="nucleotide sequence ID" value="NZ_JBHLYV010000001.1"/>
</dbReference>
<dbReference type="Gene3D" id="3.30.470.20">
    <property type="entry name" value="ATP-grasp fold, B domain"/>
    <property type="match status" value="1"/>
</dbReference>
<dbReference type="SUPFAM" id="SSF52440">
    <property type="entry name" value="PreATP-grasp domain"/>
    <property type="match status" value="1"/>
</dbReference>
<dbReference type="Gene3D" id="2.40.50.100">
    <property type="match status" value="1"/>
</dbReference>
<evidence type="ECO:0000256" key="4">
    <source>
        <dbReference type="ARBA" id="ARBA00022840"/>
    </source>
</evidence>
<evidence type="ECO:0000313" key="10">
    <source>
        <dbReference type="EMBL" id="PIL46408.1"/>
    </source>
</evidence>
<dbReference type="Proteomes" id="UP000230390">
    <property type="component" value="Unassembled WGS sequence"/>
</dbReference>
<dbReference type="PROSITE" id="PS00866">
    <property type="entry name" value="CPSASE_1"/>
    <property type="match status" value="1"/>
</dbReference>
<dbReference type="SUPFAM" id="SSF56059">
    <property type="entry name" value="Glutathione synthetase ATP-binding domain-like"/>
    <property type="match status" value="1"/>
</dbReference>
<dbReference type="PROSITE" id="PS50968">
    <property type="entry name" value="BIOTINYL_LIPOYL"/>
    <property type="match status" value="1"/>
</dbReference>
<evidence type="ECO:0000256" key="3">
    <source>
        <dbReference type="ARBA" id="ARBA00022741"/>
    </source>
</evidence>
<dbReference type="AlphaFoldDB" id="A0A2G8TLB1"/>
<organism evidence="10 11">
    <name type="scientific">Massilia eurypsychrophila</name>
    <dbReference type="NCBI Taxonomy" id="1485217"/>
    <lineage>
        <taxon>Bacteria</taxon>
        <taxon>Pseudomonadati</taxon>
        <taxon>Pseudomonadota</taxon>
        <taxon>Betaproteobacteria</taxon>
        <taxon>Burkholderiales</taxon>
        <taxon>Oxalobacteraceae</taxon>
        <taxon>Telluria group</taxon>
        <taxon>Massilia</taxon>
    </lineage>
</organism>
<feature type="domain" description="Biotin carboxylation" evidence="9">
    <location>
        <begin position="3"/>
        <end position="446"/>
    </location>
</feature>